<dbReference type="InterPro" id="IPR000073">
    <property type="entry name" value="AB_hydrolase_1"/>
</dbReference>
<sequence>MSIREHRSAHRRKPGWAAPSDPGVRDRTLPDRGWNVLPAGSRAFRFPAPSGALAAFAVGDPGHPRVVLLPGATGSKEDFVLLGPLLADPGFLVESYDLAGQYQSAAAGPVDGSPYEYGLFVADLIAFLAAGSTPVHVLGYSFAGIVAELAFADRPELFGSLVLLGVPPQSGQAFRRVRWIGALSYVLRPRQIASLIVWGIVSNLNRVPPGRLALVRLRFAYTNRRSVDEIVGLLMHVPDLSALLRHSAIPVLVAVGHHDLWSTDVHRAFANSIGARFRVYPTGHSPCETTPHQLARDMLALYRSAEPG</sequence>
<keyword evidence="4" id="KW-1185">Reference proteome</keyword>
<gene>
    <name evidence="3" type="ORF">E3O49_04235</name>
</gene>
<accession>A0AAQ2HG79</accession>
<dbReference type="PANTHER" id="PTHR43798:SF33">
    <property type="entry name" value="HYDROLASE, PUTATIVE (AFU_ORTHOLOGUE AFUA_2G14860)-RELATED"/>
    <property type="match status" value="1"/>
</dbReference>
<feature type="domain" description="AB hydrolase-1" evidence="2">
    <location>
        <begin position="66"/>
        <end position="296"/>
    </location>
</feature>
<dbReference type="InterPro" id="IPR029058">
    <property type="entry name" value="AB_hydrolase_fold"/>
</dbReference>
<evidence type="ECO:0000259" key="2">
    <source>
        <dbReference type="Pfam" id="PF12697"/>
    </source>
</evidence>
<dbReference type="Gene3D" id="3.40.50.1820">
    <property type="entry name" value="alpha/beta hydrolase"/>
    <property type="match status" value="1"/>
</dbReference>
<dbReference type="Pfam" id="PF12697">
    <property type="entry name" value="Abhydrolase_6"/>
    <property type="match status" value="1"/>
</dbReference>
<dbReference type="SUPFAM" id="SSF53474">
    <property type="entry name" value="alpha/beta-Hydrolases"/>
    <property type="match status" value="1"/>
</dbReference>
<feature type="region of interest" description="Disordered" evidence="1">
    <location>
        <begin position="1"/>
        <end position="29"/>
    </location>
</feature>
<dbReference type="PANTHER" id="PTHR43798">
    <property type="entry name" value="MONOACYLGLYCEROL LIPASE"/>
    <property type="match status" value="1"/>
</dbReference>
<organism evidence="3 4">
    <name type="scientific">Cryobacterium shii</name>
    <dbReference type="NCBI Taxonomy" id="1259235"/>
    <lineage>
        <taxon>Bacteria</taxon>
        <taxon>Bacillati</taxon>
        <taxon>Actinomycetota</taxon>
        <taxon>Actinomycetes</taxon>
        <taxon>Micrococcales</taxon>
        <taxon>Microbacteriaceae</taxon>
        <taxon>Cryobacterium</taxon>
    </lineage>
</organism>
<dbReference type="InterPro" id="IPR050266">
    <property type="entry name" value="AB_hydrolase_sf"/>
</dbReference>
<dbReference type="GO" id="GO:0016020">
    <property type="term" value="C:membrane"/>
    <property type="evidence" value="ECO:0007669"/>
    <property type="project" value="TreeGrafter"/>
</dbReference>
<dbReference type="Proteomes" id="UP000297403">
    <property type="component" value="Unassembled WGS sequence"/>
</dbReference>
<name>A0AAQ2HG79_9MICO</name>
<evidence type="ECO:0000313" key="4">
    <source>
        <dbReference type="Proteomes" id="UP000297403"/>
    </source>
</evidence>
<dbReference type="EMBL" id="SOFY01000014">
    <property type="protein sequence ID" value="TFC51283.1"/>
    <property type="molecule type" value="Genomic_DNA"/>
</dbReference>
<proteinExistence type="predicted"/>
<protein>
    <submittedName>
        <fullName evidence="3">Alpha/beta hydrolase</fullName>
    </submittedName>
</protein>
<reference evidence="3 4" key="1">
    <citation type="submission" date="2019-03" db="EMBL/GenBank/DDBJ databases">
        <title>Genomics of glacier-inhabiting Cryobacterium strains.</title>
        <authorList>
            <person name="Liu Q."/>
            <person name="Xin Y.-H."/>
        </authorList>
    </citation>
    <scope>NUCLEOTIDE SEQUENCE [LARGE SCALE GENOMIC DNA]</scope>
    <source>
        <strain evidence="4">TMT1-22</strain>
    </source>
</reference>
<evidence type="ECO:0000256" key="1">
    <source>
        <dbReference type="SAM" id="MobiDB-lite"/>
    </source>
</evidence>
<evidence type="ECO:0000313" key="3">
    <source>
        <dbReference type="EMBL" id="TFC51283.1"/>
    </source>
</evidence>
<dbReference type="AlphaFoldDB" id="A0AAQ2HG79"/>
<comment type="caution">
    <text evidence="3">The sequence shown here is derived from an EMBL/GenBank/DDBJ whole genome shotgun (WGS) entry which is preliminary data.</text>
</comment>
<keyword evidence="3" id="KW-0378">Hydrolase</keyword>
<dbReference type="GO" id="GO:0016787">
    <property type="term" value="F:hydrolase activity"/>
    <property type="evidence" value="ECO:0007669"/>
    <property type="project" value="UniProtKB-KW"/>
</dbReference>
<dbReference type="RefSeq" id="WP_134451034.1">
    <property type="nucleotide sequence ID" value="NZ_SOFY01000014.1"/>
</dbReference>